<evidence type="ECO:0000313" key="7">
    <source>
        <dbReference type="EMBL" id="RMB63513.1"/>
    </source>
</evidence>
<dbReference type="RefSeq" id="WP_121916316.1">
    <property type="nucleotide sequence ID" value="NZ_REFV01000002.1"/>
</dbReference>
<proteinExistence type="inferred from homology"/>
<protein>
    <submittedName>
        <fullName evidence="7">RNA polymerase sigma factor</fullName>
    </submittedName>
</protein>
<organism evidence="7 8">
    <name type="scientific">Dokdonia sinensis</name>
    <dbReference type="NCBI Taxonomy" id="2479847"/>
    <lineage>
        <taxon>Bacteria</taxon>
        <taxon>Pseudomonadati</taxon>
        <taxon>Bacteroidota</taxon>
        <taxon>Flavobacteriia</taxon>
        <taxon>Flavobacteriales</taxon>
        <taxon>Flavobacteriaceae</taxon>
        <taxon>Dokdonia</taxon>
    </lineage>
</organism>
<dbReference type="InterPro" id="IPR013325">
    <property type="entry name" value="RNA_pol_sigma_r2"/>
</dbReference>
<dbReference type="InterPro" id="IPR013324">
    <property type="entry name" value="RNA_pol_sigma_r3/r4-like"/>
</dbReference>
<dbReference type="PANTHER" id="PTHR43133:SF8">
    <property type="entry name" value="RNA POLYMERASE SIGMA FACTOR HI_1459-RELATED"/>
    <property type="match status" value="1"/>
</dbReference>
<keyword evidence="5" id="KW-0804">Transcription</keyword>
<keyword evidence="8" id="KW-1185">Reference proteome</keyword>
<dbReference type="InterPro" id="IPR007627">
    <property type="entry name" value="RNA_pol_sigma70_r2"/>
</dbReference>
<dbReference type="Pfam" id="PF04542">
    <property type="entry name" value="Sigma70_r2"/>
    <property type="match status" value="1"/>
</dbReference>
<evidence type="ECO:0000256" key="5">
    <source>
        <dbReference type="ARBA" id="ARBA00023163"/>
    </source>
</evidence>
<keyword evidence="4" id="KW-0238">DNA-binding</keyword>
<dbReference type="InterPro" id="IPR039425">
    <property type="entry name" value="RNA_pol_sigma-70-like"/>
</dbReference>
<comment type="similarity">
    <text evidence="1">Belongs to the sigma-70 factor family. ECF subfamily.</text>
</comment>
<dbReference type="Gene3D" id="1.10.1740.10">
    <property type="match status" value="1"/>
</dbReference>
<dbReference type="InterPro" id="IPR014284">
    <property type="entry name" value="RNA_pol_sigma-70_dom"/>
</dbReference>
<name>A0A3M0GPA6_9FLAO</name>
<reference evidence="7 8" key="1">
    <citation type="submission" date="2018-10" db="EMBL/GenBank/DDBJ databases">
        <title>Dokdonia luteus sp. nov., isolated from sea water.</title>
        <authorList>
            <person name="Zhou L.Y."/>
            <person name="Du Z.J."/>
        </authorList>
    </citation>
    <scope>NUCLEOTIDE SEQUENCE [LARGE SCALE GENOMIC DNA]</scope>
    <source>
        <strain evidence="7 8">SH27</strain>
    </source>
</reference>
<keyword evidence="3" id="KW-0731">Sigma factor</keyword>
<evidence type="ECO:0000256" key="4">
    <source>
        <dbReference type="ARBA" id="ARBA00023125"/>
    </source>
</evidence>
<dbReference type="SUPFAM" id="SSF88946">
    <property type="entry name" value="Sigma2 domain of RNA polymerase sigma factors"/>
    <property type="match status" value="1"/>
</dbReference>
<dbReference type="GO" id="GO:0006352">
    <property type="term" value="P:DNA-templated transcription initiation"/>
    <property type="evidence" value="ECO:0007669"/>
    <property type="project" value="InterPro"/>
</dbReference>
<gene>
    <name evidence="7" type="ORF">EAX61_03765</name>
</gene>
<dbReference type="SUPFAM" id="SSF88659">
    <property type="entry name" value="Sigma3 and sigma4 domains of RNA polymerase sigma factors"/>
    <property type="match status" value="1"/>
</dbReference>
<evidence type="ECO:0000256" key="1">
    <source>
        <dbReference type="ARBA" id="ARBA00010641"/>
    </source>
</evidence>
<sequence>METENNNLKKALEGDIKAFQSLFAEFQPQLKSYLYRLLTDRNDTDDLTHDTFVKAFDKISTFKGNSAFKTWVFQIATNLAYDFLKKKKRWLPNAQDQAKSLAMSTEYIQQLFVMTNQTSNRGRYEVKEHIDFCFTCISKTLTLEEQIAIILKDIYSFSRTEIVDILGKTEGVVKHLLFNGRKTMIEIFDNRCALINKNGACHQCTELAGIYNPKQTKQEELMKIKMVKYSKKEPKEKLYQLRADLVAAIDPLNSEGADMQDIIMQCTRLAIDEIETIQN</sequence>
<accession>A0A3M0GPA6</accession>
<dbReference type="AlphaFoldDB" id="A0A3M0GPA6"/>
<dbReference type="NCBIfam" id="TIGR02937">
    <property type="entry name" value="sigma70-ECF"/>
    <property type="match status" value="1"/>
</dbReference>
<keyword evidence="2" id="KW-0805">Transcription regulation</keyword>
<dbReference type="Proteomes" id="UP000281985">
    <property type="component" value="Unassembled WGS sequence"/>
</dbReference>
<dbReference type="OrthoDB" id="9795666at2"/>
<dbReference type="EMBL" id="REFV01000002">
    <property type="protein sequence ID" value="RMB63513.1"/>
    <property type="molecule type" value="Genomic_DNA"/>
</dbReference>
<feature type="domain" description="RNA polymerase sigma-70 region 2" evidence="6">
    <location>
        <begin position="22"/>
        <end position="89"/>
    </location>
</feature>
<comment type="caution">
    <text evidence="7">The sequence shown here is derived from an EMBL/GenBank/DDBJ whole genome shotgun (WGS) entry which is preliminary data.</text>
</comment>
<evidence type="ECO:0000256" key="2">
    <source>
        <dbReference type="ARBA" id="ARBA00023015"/>
    </source>
</evidence>
<evidence type="ECO:0000259" key="6">
    <source>
        <dbReference type="Pfam" id="PF04542"/>
    </source>
</evidence>
<evidence type="ECO:0000256" key="3">
    <source>
        <dbReference type="ARBA" id="ARBA00023082"/>
    </source>
</evidence>
<dbReference type="GO" id="GO:0016987">
    <property type="term" value="F:sigma factor activity"/>
    <property type="evidence" value="ECO:0007669"/>
    <property type="project" value="UniProtKB-KW"/>
</dbReference>
<dbReference type="GO" id="GO:0003677">
    <property type="term" value="F:DNA binding"/>
    <property type="evidence" value="ECO:0007669"/>
    <property type="project" value="UniProtKB-KW"/>
</dbReference>
<dbReference type="PANTHER" id="PTHR43133">
    <property type="entry name" value="RNA POLYMERASE ECF-TYPE SIGMA FACTO"/>
    <property type="match status" value="1"/>
</dbReference>
<evidence type="ECO:0000313" key="8">
    <source>
        <dbReference type="Proteomes" id="UP000281985"/>
    </source>
</evidence>